<feature type="region of interest" description="Disordered" evidence="1">
    <location>
        <begin position="58"/>
        <end position="88"/>
    </location>
</feature>
<feature type="compositionally biased region" description="Basic and acidic residues" evidence="1">
    <location>
        <begin position="626"/>
        <end position="636"/>
    </location>
</feature>
<dbReference type="GO" id="GO:0070898">
    <property type="term" value="P:RNA polymerase III preinitiation complex assembly"/>
    <property type="evidence" value="ECO:0007669"/>
    <property type="project" value="TreeGrafter"/>
</dbReference>
<dbReference type="GO" id="GO:0000126">
    <property type="term" value="C:transcription factor TFIIIB complex"/>
    <property type="evidence" value="ECO:0007669"/>
    <property type="project" value="TreeGrafter"/>
</dbReference>
<dbReference type="Gene3D" id="1.10.10.60">
    <property type="entry name" value="Homeodomain-like"/>
    <property type="match status" value="1"/>
</dbReference>
<dbReference type="PANTHER" id="PTHR22929:SF0">
    <property type="entry name" value="TRANSCRIPTION FACTOR TFIIIB COMPONENT B'' HOMOLOG"/>
    <property type="match status" value="1"/>
</dbReference>
<feature type="compositionally biased region" description="Polar residues" evidence="1">
    <location>
        <begin position="396"/>
        <end position="411"/>
    </location>
</feature>
<feature type="region of interest" description="Disordered" evidence="1">
    <location>
        <begin position="428"/>
        <end position="583"/>
    </location>
</feature>
<dbReference type="GO" id="GO:0001156">
    <property type="term" value="F:TFIIIC-class transcription factor complex binding"/>
    <property type="evidence" value="ECO:0007669"/>
    <property type="project" value="TreeGrafter"/>
</dbReference>
<dbReference type="SUPFAM" id="SSF46689">
    <property type="entry name" value="Homeodomain-like"/>
    <property type="match status" value="1"/>
</dbReference>
<dbReference type="InterPro" id="IPR001005">
    <property type="entry name" value="SANT/Myb"/>
</dbReference>
<sequence>MHSSWHNTARQTRTRPVPSLSCLLGRTVSHLCSSNLRRRAATGEVATDLAFLLVGRPSKGRSPATQLSRSKSGSLTPPPVSSPFPDPSGISALRSSNLSSFSSLTLFKDKASAIIEMSDWDDVFLAPAGVPARAGGRFRPKAKPRPSRVASTAAAPALPIVITEIPVTLSTTVSDSVPSVDVGDSKLTDQVGSIEPSENNEIPLSDGRKDTGPCESIADVAGSDGKASGENADIFSGLECLDDSISQTTRGTAEFAVNKSGDKADTGTKPEAETCSDYCTTQDPMSCREVSVSNKQGEMQLEPECQVDGAFSDFEVLDVGSDVAISSEQHAGKHQPKLKVKKGKENIHIPCSEVEPNIGSQAGHMVHFETGDMNESSLPAFPTRHVIDHPSPRLGDSSTLNPTPDSQVNTENLAETNHSDGAILGDAVHSEDVSGTPEKVGRKSRNRNTSTTSDLPQKRKSSAIEKAEGETSSRQLRKRVPHKQVDELADEANDDSFTAEPSSDSKINEDEDNIDEYREHETSQRKRAPRKSKKPVSEKEPVRKRKKTKEASDQSTKDAPKKFSHSTRRNRRQVDKSLLEIPEEEFDPYKLSLKDLIRLAEHKELLKIKEARKLTTRQPNESTNSDSHKEGSHNEEFYPSEHGTDENQATYHVNSSLLNYQTYMDKAPTARWSKQDTELFYEAIQQCGSDFTMIQELYFPGRTRHQVKLKFKKEERQHPLRISEAVLSRSTHSTDHSQFTSYIEKLQQAAQANKESNADESVDMTSKEEGLREQTRDTDERMEKPESEEVQDQEADVAEVQDQEAVADEVSNPLKSDEIDEEDFTWSD</sequence>
<dbReference type="Proteomes" id="UP000315295">
    <property type="component" value="Unassembled WGS sequence"/>
</dbReference>
<feature type="compositionally biased region" description="Basic and acidic residues" evidence="1">
    <location>
        <begin position="765"/>
        <end position="787"/>
    </location>
</feature>
<feature type="compositionally biased region" description="Basic and acidic residues" evidence="1">
    <location>
        <begin position="549"/>
        <end position="561"/>
    </location>
</feature>
<dbReference type="InterPro" id="IPR039467">
    <property type="entry name" value="TFIIIB_B''_Myb"/>
</dbReference>
<evidence type="ECO:0000313" key="4">
    <source>
        <dbReference type="Proteomes" id="UP000315295"/>
    </source>
</evidence>
<dbReference type="SMART" id="SM00717">
    <property type="entry name" value="SANT"/>
    <property type="match status" value="1"/>
</dbReference>
<reference evidence="3 4" key="1">
    <citation type="journal article" date="2019" name="G3 (Bethesda)">
        <title>Sequencing of a Wild Apple (Malus baccata) Genome Unravels the Differences Between Cultivated and Wild Apple Species Regarding Disease Resistance and Cold Tolerance.</title>
        <authorList>
            <person name="Chen X."/>
        </authorList>
    </citation>
    <scope>NUCLEOTIDE SEQUENCE [LARGE SCALE GENOMIC DNA]</scope>
    <source>
        <strain evidence="4">cv. Shandingzi</strain>
        <tissue evidence="3">Leaves</tissue>
    </source>
</reference>
<evidence type="ECO:0000259" key="2">
    <source>
        <dbReference type="PROSITE" id="PS51293"/>
    </source>
</evidence>
<protein>
    <recommendedName>
        <fullName evidence="2">SANT domain-containing protein</fullName>
    </recommendedName>
</protein>
<feature type="region of interest" description="Disordered" evidence="1">
    <location>
        <begin position="185"/>
        <end position="212"/>
    </location>
</feature>
<dbReference type="InterPro" id="IPR017884">
    <property type="entry name" value="SANT_dom"/>
</dbReference>
<dbReference type="PROSITE" id="PS51293">
    <property type="entry name" value="SANT"/>
    <property type="match status" value="1"/>
</dbReference>
<name>A0A540L0Y3_MALBA</name>
<feature type="region of interest" description="Disordered" evidence="1">
    <location>
        <begin position="750"/>
        <end position="828"/>
    </location>
</feature>
<dbReference type="Pfam" id="PF15963">
    <property type="entry name" value="Myb_DNA-bind_7"/>
    <property type="match status" value="1"/>
</dbReference>
<keyword evidence="4" id="KW-1185">Reference proteome</keyword>
<feature type="region of interest" description="Disordered" evidence="1">
    <location>
        <begin position="611"/>
        <end position="646"/>
    </location>
</feature>
<feature type="compositionally biased region" description="Polar residues" evidence="1">
    <location>
        <begin position="63"/>
        <end position="73"/>
    </location>
</feature>
<accession>A0A540L0Y3</accession>
<feature type="compositionally biased region" description="Basic and acidic residues" evidence="1">
    <location>
        <begin position="462"/>
        <end position="471"/>
    </location>
</feature>
<feature type="compositionally biased region" description="Polar residues" evidence="1">
    <location>
        <begin position="495"/>
        <end position="505"/>
    </location>
</feature>
<dbReference type="CDD" id="cd00167">
    <property type="entry name" value="SANT"/>
    <property type="match status" value="1"/>
</dbReference>
<feature type="region of interest" description="Disordered" evidence="1">
    <location>
        <begin position="372"/>
        <end position="411"/>
    </location>
</feature>
<comment type="caution">
    <text evidence="3">The sequence shown here is derived from an EMBL/GenBank/DDBJ whole genome shotgun (WGS) entry which is preliminary data.</text>
</comment>
<feature type="compositionally biased region" description="Basic residues" evidence="1">
    <location>
        <begin position="562"/>
        <end position="571"/>
    </location>
</feature>
<evidence type="ECO:0000313" key="3">
    <source>
        <dbReference type="EMBL" id="TQD80105.1"/>
    </source>
</evidence>
<gene>
    <name evidence="3" type="ORF">C1H46_034312</name>
</gene>
<organism evidence="3 4">
    <name type="scientific">Malus baccata</name>
    <name type="common">Siberian crab apple</name>
    <name type="synonym">Pyrus baccata</name>
    <dbReference type="NCBI Taxonomy" id="106549"/>
    <lineage>
        <taxon>Eukaryota</taxon>
        <taxon>Viridiplantae</taxon>
        <taxon>Streptophyta</taxon>
        <taxon>Embryophyta</taxon>
        <taxon>Tracheophyta</taxon>
        <taxon>Spermatophyta</taxon>
        <taxon>Magnoliopsida</taxon>
        <taxon>eudicotyledons</taxon>
        <taxon>Gunneridae</taxon>
        <taxon>Pentapetalae</taxon>
        <taxon>rosids</taxon>
        <taxon>fabids</taxon>
        <taxon>Rosales</taxon>
        <taxon>Rosaceae</taxon>
        <taxon>Amygdaloideae</taxon>
        <taxon>Maleae</taxon>
        <taxon>Malus</taxon>
    </lineage>
</organism>
<feature type="compositionally biased region" description="Acidic residues" evidence="1">
    <location>
        <begin position="788"/>
        <end position="807"/>
    </location>
</feature>
<dbReference type="PANTHER" id="PTHR22929">
    <property type="entry name" value="RNA POLYMERASE III TRANSCRIPTION INITIATION FACTOR B"/>
    <property type="match status" value="1"/>
</dbReference>
<dbReference type="InterPro" id="IPR009057">
    <property type="entry name" value="Homeodomain-like_sf"/>
</dbReference>
<dbReference type="AlphaFoldDB" id="A0A540L0Y3"/>
<proteinExistence type="predicted"/>
<feature type="compositionally biased region" description="Pro residues" evidence="1">
    <location>
        <begin position="76"/>
        <end position="86"/>
    </location>
</feature>
<feature type="compositionally biased region" description="Basic and acidic residues" evidence="1">
    <location>
        <begin position="515"/>
        <end position="524"/>
    </location>
</feature>
<dbReference type="STRING" id="106549.A0A540L0Y3"/>
<evidence type="ECO:0000256" key="1">
    <source>
        <dbReference type="SAM" id="MobiDB-lite"/>
    </source>
</evidence>
<feature type="domain" description="SANT" evidence="2">
    <location>
        <begin position="667"/>
        <end position="716"/>
    </location>
</feature>
<dbReference type="EMBL" id="VIEB01000822">
    <property type="protein sequence ID" value="TQD80105.1"/>
    <property type="molecule type" value="Genomic_DNA"/>
</dbReference>
<feature type="compositionally biased region" description="Acidic residues" evidence="1">
    <location>
        <begin position="818"/>
        <end position="828"/>
    </location>
</feature>
<feature type="compositionally biased region" description="Basic residues" evidence="1">
    <location>
        <begin position="525"/>
        <end position="534"/>
    </location>
</feature>
<feature type="compositionally biased region" description="Polar residues" evidence="1">
    <location>
        <begin position="616"/>
        <end position="625"/>
    </location>
</feature>
<feature type="compositionally biased region" description="Polar residues" evidence="1">
    <location>
        <begin position="188"/>
        <end position="202"/>
    </location>
</feature>